<dbReference type="Pfam" id="PF00483">
    <property type="entry name" value="NTP_transferase"/>
    <property type="match status" value="1"/>
</dbReference>
<sequence>MGAGKNLKSAAVDSVVLLILAAGFSTRLEPRTLNIPKQLLPVGKRVLIDFLFDSLAGVKKNFSKSILVTNGRFENDFCTWADNSSLGIKVISDKVMSKQEKLGAVGDFVFACEKENIKDDILVCVSDYVLCRYDFNVLIHLANKHKSSMTIAKEESDIEILKRGSCLELNDEMRVIKFMEKPSQPFSKLYGVPFYFIKEKDYKIIKGIPASQRDNSGQMIAELVQKSQVFADVYNGPIIHITTERDYQNLTLKIDKFFSKS</sequence>
<dbReference type="AlphaFoldDB" id="A0A2M6WWV4"/>
<evidence type="ECO:0000313" key="2">
    <source>
        <dbReference type="EMBL" id="PIT97282.1"/>
    </source>
</evidence>
<gene>
    <name evidence="2" type="ORF">COT77_02350</name>
</gene>
<evidence type="ECO:0000313" key="3">
    <source>
        <dbReference type="Proteomes" id="UP000228596"/>
    </source>
</evidence>
<dbReference type="InterPro" id="IPR029044">
    <property type="entry name" value="Nucleotide-diphossugar_trans"/>
</dbReference>
<protein>
    <recommendedName>
        <fullName evidence="1">Nucleotidyl transferase domain-containing protein</fullName>
    </recommendedName>
</protein>
<name>A0A2M6WWV4_9BACT</name>
<dbReference type="PANTHER" id="PTHR42883">
    <property type="entry name" value="GLUCOSE-1-PHOSPHATE THYMIDYLTRANSFERASE"/>
    <property type="match status" value="1"/>
</dbReference>
<evidence type="ECO:0000259" key="1">
    <source>
        <dbReference type="Pfam" id="PF00483"/>
    </source>
</evidence>
<comment type="caution">
    <text evidence="2">The sequence shown here is derived from an EMBL/GenBank/DDBJ whole genome shotgun (WGS) entry which is preliminary data.</text>
</comment>
<dbReference type="PANTHER" id="PTHR42883:SF2">
    <property type="entry name" value="THYMIDYLYLTRANSFERASE"/>
    <property type="match status" value="1"/>
</dbReference>
<reference evidence="3" key="1">
    <citation type="submission" date="2017-09" db="EMBL/GenBank/DDBJ databases">
        <title>Depth-based differentiation of microbial function through sediment-hosted aquifers and enrichment of novel symbionts in the deep terrestrial subsurface.</title>
        <authorList>
            <person name="Probst A.J."/>
            <person name="Ladd B."/>
            <person name="Jarett J.K."/>
            <person name="Geller-Mcgrath D.E."/>
            <person name="Sieber C.M.K."/>
            <person name="Emerson J.B."/>
            <person name="Anantharaman K."/>
            <person name="Thomas B.C."/>
            <person name="Malmstrom R."/>
            <person name="Stieglmeier M."/>
            <person name="Klingl A."/>
            <person name="Woyke T."/>
            <person name="Ryan C.M."/>
            <person name="Banfield J.F."/>
        </authorList>
    </citation>
    <scope>NUCLEOTIDE SEQUENCE [LARGE SCALE GENOMIC DNA]</scope>
</reference>
<dbReference type="SUPFAM" id="SSF53448">
    <property type="entry name" value="Nucleotide-diphospho-sugar transferases"/>
    <property type="match status" value="1"/>
</dbReference>
<proteinExistence type="predicted"/>
<dbReference type="InterPro" id="IPR005835">
    <property type="entry name" value="NTP_transferase_dom"/>
</dbReference>
<accession>A0A2M6WWV4</accession>
<organism evidence="2 3">
    <name type="scientific">Candidatus Berkelbacteria bacterium CG10_big_fil_rev_8_21_14_0_10_41_12</name>
    <dbReference type="NCBI Taxonomy" id="1974513"/>
    <lineage>
        <taxon>Bacteria</taxon>
        <taxon>Candidatus Berkelbacteria</taxon>
    </lineage>
</organism>
<dbReference type="EMBL" id="PEZV01000025">
    <property type="protein sequence ID" value="PIT97282.1"/>
    <property type="molecule type" value="Genomic_DNA"/>
</dbReference>
<feature type="domain" description="Nucleotidyl transferase" evidence="1">
    <location>
        <begin position="18"/>
        <end position="230"/>
    </location>
</feature>
<dbReference type="Proteomes" id="UP000228596">
    <property type="component" value="Unassembled WGS sequence"/>
</dbReference>
<dbReference type="Gene3D" id="3.90.550.10">
    <property type="entry name" value="Spore Coat Polysaccharide Biosynthesis Protein SpsA, Chain A"/>
    <property type="match status" value="1"/>
</dbReference>